<evidence type="ECO:0000256" key="1">
    <source>
        <dbReference type="SAM" id="Phobius"/>
    </source>
</evidence>
<sequence length="66" mass="7196">MRSKEIAKFFSGLTAWEAVVHLALGLSGVLPLTLFGFTLTPTINTVQIIIPATVSILLGYYAWSKK</sequence>
<keyword evidence="1" id="KW-1133">Transmembrane helix</keyword>
<dbReference type="EMBL" id="LCNT01000009">
    <property type="protein sequence ID" value="KKU60565.1"/>
    <property type="molecule type" value="Genomic_DNA"/>
</dbReference>
<feature type="transmembrane region" description="Helical" evidence="1">
    <location>
        <begin position="12"/>
        <end position="37"/>
    </location>
</feature>
<protein>
    <submittedName>
        <fullName evidence="2">Uncharacterized protein</fullName>
    </submittedName>
</protein>
<keyword evidence="1" id="KW-0472">Membrane</keyword>
<organism evidence="2 3">
    <name type="scientific">Candidatus Beckwithbacteria bacterium GW2011_GWB1_47_15</name>
    <dbReference type="NCBI Taxonomy" id="1618371"/>
    <lineage>
        <taxon>Bacteria</taxon>
        <taxon>Candidatus Beckwithiibacteriota</taxon>
    </lineage>
</organism>
<accession>A0A0G1US63</accession>
<reference evidence="2 3" key="1">
    <citation type="journal article" date="2015" name="Nature">
        <title>rRNA introns, odd ribosomes, and small enigmatic genomes across a large radiation of phyla.</title>
        <authorList>
            <person name="Brown C.T."/>
            <person name="Hug L.A."/>
            <person name="Thomas B.C."/>
            <person name="Sharon I."/>
            <person name="Castelle C.J."/>
            <person name="Singh A."/>
            <person name="Wilkins M.J."/>
            <person name="Williams K.H."/>
            <person name="Banfield J.F."/>
        </authorList>
    </citation>
    <scope>NUCLEOTIDE SEQUENCE [LARGE SCALE GENOMIC DNA]</scope>
</reference>
<keyword evidence="1" id="KW-0812">Transmembrane</keyword>
<gene>
    <name evidence="2" type="ORF">UX85_C0009G0018</name>
</gene>
<dbReference type="AlphaFoldDB" id="A0A0G1US63"/>
<dbReference type="Proteomes" id="UP000033860">
    <property type="component" value="Unassembled WGS sequence"/>
</dbReference>
<evidence type="ECO:0000313" key="3">
    <source>
        <dbReference type="Proteomes" id="UP000033860"/>
    </source>
</evidence>
<name>A0A0G1US63_9BACT</name>
<proteinExistence type="predicted"/>
<comment type="caution">
    <text evidence="2">The sequence shown here is derived from an EMBL/GenBank/DDBJ whole genome shotgun (WGS) entry which is preliminary data.</text>
</comment>
<evidence type="ECO:0000313" key="2">
    <source>
        <dbReference type="EMBL" id="KKU60565.1"/>
    </source>
</evidence>
<feature type="transmembrane region" description="Helical" evidence="1">
    <location>
        <begin position="43"/>
        <end position="63"/>
    </location>
</feature>